<dbReference type="AlphaFoldDB" id="A0A4Y3ULN7"/>
<dbReference type="OrthoDB" id="4330189at2"/>
<gene>
    <name evidence="2" type="ORF">FHX68_0543</name>
</gene>
<sequence length="67" mass="7504">MTRTAIGEVLPDILFVPEVAERLRRSVDSVRWLINTKQLKAAKLGGRVCVRSSDLEKFIEDAFAEAS</sequence>
<keyword evidence="3" id="KW-1185">Reference proteome</keyword>
<dbReference type="EMBL" id="VFPS01000001">
    <property type="protein sequence ID" value="TQN00448.1"/>
    <property type="molecule type" value="Genomic_DNA"/>
</dbReference>
<name>A0A4Y3ULN7_9MICO</name>
<dbReference type="RefSeq" id="WP_141379665.1">
    <property type="nucleotide sequence ID" value="NZ_BJNA01000008.1"/>
</dbReference>
<dbReference type="Pfam" id="PF12728">
    <property type="entry name" value="HTH_17"/>
    <property type="match status" value="1"/>
</dbReference>
<accession>A0A4Y3ULN7</accession>
<proteinExistence type="predicted"/>
<reference evidence="2 3" key="1">
    <citation type="submission" date="2019-06" db="EMBL/GenBank/DDBJ databases">
        <title>Sequencing the genomes of 1000 actinobacteria strains.</title>
        <authorList>
            <person name="Klenk H.-P."/>
        </authorList>
    </citation>
    <scope>NUCLEOTIDE SEQUENCE [LARGE SCALE GENOMIC DNA]</scope>
    <source>
        <strain evidence="2 3">DSM 20427</strain>
    </source>
</reference>
<dbReference type="InterPro" id="IPR041657">
    <property type="entry name" value="HTH_17"/>
</dbReference>
<dbReference type="GO" id="GO:0003677">
    <property type="term" value="F:DNA binding"/>
    <property type="evidence" value="ECO:0007669"/>
    <property type="project" value="InterPro"/>
</dbReference>
<dbReference type="Proteomes" id="UP000319804">
    <property type="component" value="Unassembled WGS sequence"/>
</dbReference>
<evidence type="ECO:0000313" key="2">
    <source>
        <dbReference type="EMBL" id="TQN00448.1"/>
    </source>
</evidence>
<organism evidence="2 3">
    <name type="scientific">Microbacterium lacticum</name>
    <dbReference type="NCBI Taxonomy" id="33885"/>
    <lineage>
        <taxon>Bacteria</taxon>
        <taxon>Bacillati</taxon>
        <taxon>Actinomycetota</taxon>
        <taxon>Actinomycetes</taxon>
        <taxon>Micrococcales</taxon>
        <taxon>Microbacteriaceae</taxon>
        <taxon>Microbacterium</taxon>
    </lineage>
</organism>
<dbReference type="InterPro" id="IPR010093">
    <property type="entry name" value="SinI_DNA-bd"/>
</dbReference>
<evidence type="ECO:0000259" key="1">
    <source>
        <dbReference type="Pfam" id="PF12728"/>
    </source>
</evidence>
<feature type="domain" description="Helix-turn-helix" evidence="1">
    <location>
        <begin position="16"/>
        <end position="60"/>
    </location>
</feature>
<protein>
    <submittedName>
        <fullName evidence="2">Excisionase family DNA binding protein</fullName>
    </submittedName>
</protein>
<comment type="caution">
    <text evidence="2">The sequence shown here is derived from an EMBL/GenBank/DDBJ whole genome shotgun (WGS) entry which is preliminary data.</text>
</comment>
<dbReference type="NCBIfam" id="TIGR01764">
    <property type="entry name" value="excise"/>
    <property type="match status" value="1"/>
</dbReference>
<evidence type="ECO:0000313" key="3">
    <source>
        <dbReference type="Proteomes" id="UP000319804"/>
    </source>
</evidence>